<proteinExistence type="predicted"/>
<organism evidence="2 3">
    <name type="scientific">Novosphingobium clariflavum</name>
    <dbReference type="NCBI Taxonomy" id="2029884"/>
    <lineage>
        <taxon>Bacteria</taxon>
        <taxon>Pseudomonadati</taxon>
        <taxon>Pseudomonadota</taxon>
        <taxon>Alphaproteobacteria</taxon>
        <taxon>Sphingomonadales</taxon>
        <taxon>Sphingomonadaceae</taxon>
        <taxon>Novosphingobium</taxon>
    </lineage>
</organism>
<feature type="domain" description="KANL3/Tex30 alpha/beta hydrolase-like" evidence="1">
    <location>
        <begin position="125"/>
        <end position="221"/>
    </location>
</feature>
<keyword evidence="3" id="KW-1185">Reference proteome</keyword>
<dbReference type="GO" id="GO:0016787">
    <property type="term" value="F:hydrolase activity"/>
    <property type="evidence" value="ECO:0007669"/>
    <property type="project" value="UniProtKB-KW"/>
</dbReference>
<dbReference type="Pfam" id="PF20408">
    <property type="entry name" value="Abhydrolase_11"/>
    <property type="match status" value="1"/>
</dbReference>
<dbReference type="Gene3D" id="3.40.50.1820">
    <property type="entry name" value="alpha/beta hydrolase"/>
    <property type="match status" value="1"/>
</dbReference>
<sequence>MQTIDTIVIVGRTNRARESDAIRSMVNCLHSEGYALHWFESKYRTSYDRMTEWIDRHCPVVSTSNRGRFQRLRRAVRLALRLALIAGDRHRLDHGYAIRHGIIANEARELGLLLDGMAKGSIGLITHSAGGIAATRIAAHPAIAAIACFGYPFQHPDNPPEAYRTQHLPGVNKPMLLLQGERDPYGNDPVVLKDRLPGHARITMLACDHDCDRLETSEFERALRTLRALFDGTAARTA</sequence>
<dbReference type="EMBL" id="JBHLTM010000028">
    <property type="protein sequence ID" value="MFC0684689.1"/>
    <property type="molecule type" value="Genomic_DNA"/>
</dbReference>
<dbReference type="RefSeq" id="WP_267223202.1">
    <property type="nucleotide sequence ID" value="NZ_JAPCWC010000020.1"/>
</dbReference>
<name>A0ABV6S627_9SPHN</name>
<dbReference type="InterPro" id="IPR046879">
    <property type="entry name" value="KANL3/Tex30_Abhydrolase"/>
</dbReference>
<evidence type="ECO:0000313" key="3">
    <source>
        <dbReference type="Proteomes" id="UP001589858"/>
    </source>
</evidence>
<gene>
    <name evidence="2" type="ORF">ACFFF8_08785</name>
</gene>
<protein>
    <submittedName>
        <fullName evidence="2">Alpha/beta family hydrolase</fullName>
    </submittedName>
</protein>
<comment type="caution">
    <text evidence="2">The sequence shown here is derived from an EMBL/GenBank/DDBJ whole genome shotgun (WGS) entry which is preliminary data.</text>
</comment>
<dbReference type="Proteomes" id="UP001589858">
    <property type="component" value="Unassembled WGS sequence"/>
</dbReference>
<evidence type="ECO:0000313" key="2">
    <source>
        <dbReference type="EMBL" id="MFC0684689.1"/>
    </source>
</evidence>
<evidence type="ECO:0000259" key="1">
    <source>
        <dbReference type="Pfam" id="PF20408"/>
    </source>
</evidence>
<dbReference type="SUPFAM" id="SSF53474">
    <property type="entry name" value="alpha/beta-Hydrolases"/>
    <property type="match status" value="1"/>
</dbReference>
<dbReference type="InterPro" id="IPR029058">
    <property type="entry name" value="AB_hydrolase_fold"/>
</dbReference>
<accession>A0ABV6S627</accession>
<reference evidence="2 3" key="1">
    <citation type="submission" date="2024-09" db="EMBL/GenBank/DDBJ databases">
        <authorList>
            <person name="Sun Q."/>
            <person name="Mori K."/>
        </authorList>
    </citation>
    <scope>NUCLEOTIDE SEQUENCE [LARGE SCALE GENOMIC DNA]</scope>
    <source>
        <strain evidence="2 3">CICC 11035S</strain>
    </source>
</reference>
<keyword evidence="2" id="KW-0378">Hydrolase</keyword>